<dbReference type="PANTHER" id="PTHR34290:SF2">
    <property type="entry name" value="OS04G0668800 PROTEIN"/>
    <property type="match status" value="1"/>
</dbReference>
<name>A0A0Q2MG93_VIBFU</name>
<dbReference type="InterPro" id="IPR044691">
    <property type="entry name" value="DCC1_Trx"/>
</dbReference>
<dbReference type="GO" id="GO:0051301">
    <property type="term" value="P:cell division"/>
    <property type="evidence" value="ECO:0007669"/>
    <property type="project" value="UniProtKB-KW"/>
</dbReference>
<dbReference type="Proteomes" id="UP000051221">
    <property type="component" value="Unassembled WGS sequence"/>
</dbReference>
<dbReference type="InterPro" id="IPR007263">
    <property type="entry name" value="DCC1-like"/>
</dbReference>
<dbReference type="PANTHER" id="PTHR34290">
    <property type="entry name" value="SI:CH73-390P7.2"/>
    <property type="match status" value="1"/>
</dbReference>
<proteinExistence type="predicted"/>
<dbReference type="Pfam" id="PF04134">
    <property type="entry name" value="DCC1-like"/>
    <property type="match status" value="1"/>
</dbReference>
<dbReference type="EMBL" id="LKHS01000004">
    <property type="protein sequence ID" value="KQH86985.1"/>
    <property type="molecule type" value="Genomic_DNA"/>
</dbReference>
<protein>
    <submittedName>
        <fullName evidence="1">Cell division inhibitor</fullName>
    </submittedName>
</protein>
<dbReference type="GO" id="GO:0015035">
    <property type="term" value="F:protein-disulfide reductase activity"/>
    <property type="evidence" value="ECO:0007669"/>
    <property type="project" value="InterPro"/>
</dbReference>
<keyword evidence="2" id="KW-1185">Reference proteome</keyword>
<evidence type="ECO:0000313" key="1">
    <source>
        <dbReference type="EMBL" id="KQH86985.1"/>
    </source>
</evidence>
<reference evidence="1 2" key="1">
    <citation type="submission" date="2015-08" db="EMBL/GenBank/DDBJ databases">
        <title>Antibacterial properties of a collection of Vibrionaceae strains.</title>
        <authorList>
            <person name="Giubergia S."/>
        </authorList>
    </citation>
    <scope>NUCLEOTIDE SEQUENCE [LARGE SCALE GENOMIC DNA]</scope>
    <source>
        <strain evidence="1 2">S0821</strain>
    </source>
</reference>
<evidence type="ECO:0000313" key="2">
    <source>
        <dbReference type="Proteomes" id="UP000051221"/>
    </source>
</evidence>
<dbReference type="InParanoid" id="A0A0Q2MG93"/>
<organism evidence="1 2">
    <name type="scientific">Vibrio furnissii</name>
    <dbReference type="NCBI Taxonomy" id="29494"/>
    <lineage>
        <taxon>Bacteria</taxon>
        <taxon>Pseudomonadati</taxon>
        <taxon>Pseudomonadota</taxon>
        <taxon>Gammaproteobacteria</taxon>
        <taxon>Vibrionales</taxon>
        <taxon>Vibrionaceae</taxon>
        <taxon>Vibrio</taxon>
    </lineage>
</organism>
<comment type="caution">
    <text evidence="1">The sequence shown here is derived from an EMBL/GenBank/DDBJ whole genome shotgun (WGS) entry which is preliminary data.</text>
</comment>
<keyword evidence="1" id="KW-0131">Cell cycle</keyword>
<accession>A0A0Q2MG93</accession>
<dbReference type="RefSeq" id="WP_055465412.1">
    <property type="nucleotide sequence ID" value="NZ_LKHS01000004.1"/>
</dbReference>
<keyword evidence="1" id="KW-0132">Cell division</keyword>
<dbReference type="AlphaFoldDB" id="A0A0Q2MG93"/>
<gene>
    <name evidence="1" type="ORF">AMR76_04490</name>
</gene>
<sequence>MSQITIFFDGRCPLCFREMCALKQQDVHNCITLIDIHSPDMADYPAIDLEEAQRILLAYNAQGRLVRGLDALHLAWSLVGKPWLYALTRWPLIRPLADRAYLWFARHRYTLSGWLTGQRRCPQGQCRPK</sequence>